<dbReference type="Pfam" id="PF13812">
    <property type="entry name" value="PPR_3"/>
    <property type="match status" value="1"/>
</dbReference>
<evidence type="ECO:0000313" key="4">
    <source>
        <dbReference type="EMBL" id="KQK03869.2"/>
    </source>
</evidence>
<dbReference type="Pfam" id="PF12854">
    <property type="entry name" value="PPR_1"/>
    <property type="match status" value="1"/>
</dbReference>
<evidence type="ECO:0000256" key="2">
    <source>
        <dbReference type="ARBA" id="ARBA00022946"/>
    </source>
</evidence>
<dbReference type="Gene3D" id="1.25.40.10">
    <property type="entry name" value="Tetratricopeptide repeat domain"/>
    <property type="match status" value="2"/>
</dbReference>
<dbReference type="EMBL" id="CM000881">
    <property type="protein sequence ID" value="KQK03869.2"/>
    <property type="molecule type" value="Genomic_DNA"/>
</dbReference>
<dbReference type="AlphaFoldDB" id="A0A0Q3FZR0"/>
<organism evidence="4">
    <name type="scientific">Brachypodium distachyon</name>
    <name type="common">Purple false brome</name>
    <name type="synonym">Trachynia distachya</name>
    <dbReference type="NCBI Taxonomy" id="15368"/>
    <lineage>
        <taxon>Eukaryota</taxon>
        <taxon>Viridiplantae</taxon>
        <taxon>Streptophyta</taxon>
        <taxon>Embryophyta</taxon>
        <taxon>Tracheophyta</taxon>
        <taxon>Spermatophyta</taxon>
        <taxon>Magnoliopsida</taxon>
        <taxon>Liliopsida</taxon>
        <taxon>Poales</taxon>
        <taxon>Poaceae</taxon>
        <taxon>BOP clade</taxon>
        <taxon>Pooideae</taxon>
        <taxon>Stipodae</taxon>
        <taxon>Brachypodieae</taxon>
        <taxon>Brachypodium</taxon>
    </lineage>
</organism>
<keyword evidence="6" id="KW-1185">Reference proteome</keyword>
<feature type="repeat" description="PPR" evidence="3">
    <location>
        <begin position="263"/>
        <end position="297"/>
    </location>
</feature>
<accession>A0A0Q3FZR0</accession>
<evidence type="ECO:0000313" key="6">
    <source>
        <dbReference type="Proteomes" id="UP000008810"/>
    </source>
</evidence>
<dbReference type="EnsemblPlants" id="KQK03869">
    <property type="protein sequence ID" value="KQK03869"/>
    <property type="gene ID" value="BRADI_2g10311v3"/>
</dbReference>
<dbReference type="InParanoid" id="A0A0Q3FZR0"/>
<reference evidence="5" key="3">
    <citation type="submission" date="2018-08" db="UniProtKB">
        <authorList>
            <consortium name="EnsemblPlants"/>
        </authorList>
    </citation>
    <scope>IDENTIFICATION</scope>
    <source>
        <strain evidence="5">cv. Bd21</strain>
    </source>
</reference>
<dbReference type="ExpressionAtlas" id="A0A0Q3FZR0">
    <property type="expression patterns" value="baseline"/>
</dbReference>
<dbReference type="Proteomes" id="UP000008810">
    <property type="component" value="Chromosome 2"/>
</dbReference>
<feature type="repeat" description="PPR" evidence="3">
    <location>
        <begin position="86"/>
        <end position="116"/>
    </location>
</feature>
<name>A0A0Q3FZR0_BRADI</name>
<gene>
    <name evidence="4" type="ORF">BRADI_2g10311v3</name>
</gene>
<feature type="repeat" description="PPR" evidence="3">
    <location>
        <begin position="228"/>
        <end position="262"/>
    </location>
</feature>
<protein>
    <recommendedName>
        <fullName evidence="7">Pentacotripeptide-repeat region of PRORP domain-containing protein</fullName>
    </recommendedName>
</protein>
<reference evidence="4" key="2">
    <citation type="submission" date="2017-06" db="EMBL/GenBank/DDBJ databases">
        <title>WGS assembly of Brachypodium distachyon.</title>
        <authorList>
            <consortium name="The International Brachypodium Initiative"/>
            <person name="Lucas S."/>
            <person name="Harmon-Smith M."/>
            <person name="Lail K."/>
            <person name="Tice H."/>
            <person name="Grimwood J."/>
            <person name="Bruce D."/>
            <person name="Barry K."/>
            <person name="Shu S."/>
            <person name="Lindquist E."/>
            <person name="Wang M."/>
            <person name="Pitluck S."/>
            <person name="Vogel J.P."/>
            <person name="Garvin D.F."/>
            <person name="Mockler T.C."/>
            <person name="Schmutz J."/>
            <person name="Rokhsar D."/>
            <person name="Bevan M.W."/>
        </authorList>
    </citation>
    <scope>NUCLEOTIDE SEQUENCE</scope>
    <source>
        <strain evidence="4">Bd21</strain>
    </source>
</reference>
<evidence type="ECO:0000313" key="5">
    <source>
        <dbReference type="EnsemblPlants" id="KQK03869"/>
    </source>
</evidence>
<dbReference type="PROSITE" id="PS51257">
    <property type="entry name" value="PROKAR_LIPOPROTEIN"/>
    <property type="match status" value="1"/>
</dbReference>
<dbReference type="Pfam" id="PF13041">
    <property type="entry name" value="PPR_2"/>
    <property type="match status" value="2"/>
</dbReference>
<dbReference type="OrthoDB" id="185373at2759"/>
<keyword evidence="1" id="KW-0677">Repeat</keyword>
<dbReference type="InterPro" id="IPR011990">
    <property type="entry name" value="TPR-like_helical_dom_sf"/>
</dbReference>
<dbReference type="PANTHER" id="PTHR47932">
    <property type="entry name" value="ATPASE EXPRESSION PROTEIN 3"/>
    <property type="match status" value="1"/>
</dbReference>
<sequence length="361" mass="38155">MRFSLRRPHSRPSSSPLPATAAAAASCHRIAVLSTASPSYAASAGGAAFLPTVRLNRELARCARSCPVSALARFSRVLRAGSPPPDAATFNVLLQCLCLLGRLAAARRLFDAMRGLAPGLPSVVSCNTLAKGYCLGGRLTDVLDLLSWMLGAALQPNKRTYSIIIDGACGMGYPELGFGFLVSMLRGGLFPSVPTYSCLLAGLCTRGGNLKQALVLYGRMVKMGVRGNIVSYSGFLNALCRTEMVTQAEVLLGDMLVAGCPPNVVTCTALVKGLCTIGRVHHARIVIKHMVNLGIVPNVVTYTTLMSGLCKEGRMGEAVGLLARLGDAEQAAILAQEMSKKGIELDHIGHCILSQGMRRKV</sequence>
<feature type="repeat" description="PPR" evidence="3">
    <location>
        <begin position="122"/>
        <end position="156"/>
    </location>
</feature>
<feature type="repeat" description="PPR" evidence="3">
    <location>
        <begin position="192"/>
        <end position="227"/>
    </location>
</feature>
<dbReference type="Gramene" id="KQK03869">
    <property type="protein sequence ID" value="KQK03869"/>
    <property type="gene ID" value="BRADI_2g10311v3"/>
</dbReference>
<dbReference type="InterPro" id="IPR002885">
    <property type="entry name" value="PPR_rpt"/>
</dbReference>
<dbReference type="PROSITE" id="PS51375">
    <property type="entry name" value="PPR"/>
    <property type="match status" value="7"/>
</dbReference>
<feature type="repeat" description="PPR" evidence="3">
    <location>
        <begin position="157"/>
        <end position="191"/>
    </location>
</feature>
<evidence type="ECO:0008006" key="7">
    <source>
        <dbReference type="Google" id="ProtNLM"/>
    </source>
</evidence>
<evidence type="ECO:0000256" key="1">
    <source>
        <dbReference type="ARBA" id="ARBA00022737"/>
    </source>
</evidence>
<dbReference type="NCBIfam" id="TIGR00756">
    <property type="entry name" value="PPR"/>
    <property type="match status" value="4"/>
</dbReference>
<proteinExistence type="predicted"/>
<feature type="repeat" description="PPR" evidence="3">
    <location>
        <begin position="298"/>
        <end position="332"/>
    </location>
</feature>
<keyword evidence="2" id="KW-0809">Transit peptide</keyword>
<evidence type="ECO:0000256" key="3">
    <source>
        <dbReference type="PROSITE-ProRule" id="PRU00708"/>
    </source>
</evidence>
<reference evidence="4 5" key="1">
    <citation type="journal article" date="2010" name="Nature">
        <title>Genome sequencing and analysis of the model grass Brachypodium distachyon.</title>
        <authorList>
            <consortium name="International Brachypodium Initiative"/>
        </authorList>
    </citation>
    <scope>NUCLEOTIDE SEQUENCE [LARGE SCALE GENOMIC DNA]</scope>
    <source>
        <strain evidence="4 5">Bd21</strain>
    </source>
</reference>
<dbReference type="PANTHER" id="PTHR47932:SF2">
    <property type="entry name" value="OS10G0484300 PROTEIN"/>
    <property type="match status" value="1"/>
</dbReference>